<dbReference type="Pfam" id="PF13639">
    <property type="entry name" value="zf-RING_2"/>
    <property type="match status" value="1"/>
</dbReference>
<protein>
    <submittedName>
        <fullName evidence="8">Uncharacterized protein</fullName>
    </submittedName>
</protein>
<dbReference type="InterPro" id="IPR017907">
    <property type="entry name" value="Znf_RING_CS"/>
</dbReference>
<gene>
    <name evidence="8" type="ORF">CASFOL_025712</name>
</gene>
<feature type="compositionally biased region" description="Basic residues" evidence="5">
    <location>
        <begin position="96"/>
        <end position="113"/>
    </location>
</feature>
<dbReference type="Gene3D" id="3.30.40.10">
    <property type="entry name" value="Zinc/RING finger domain, C3HC4 (zinc finger)"/>
    <property type="match status" value="2"/>
</dbReference>
<dbReference type="InterPro" id="IPR013083">
    <property type="entry name" value="Znf_RING/FYVE/PHD"/>
</dbReference>
<evidence type="ECO:0000256" key="4">
    <source>
        <dbReference type="PROSITE-ProRule" id="PRU00175"/>
    </source>
</evidence>
<dbReference type="InterPro" id="IPR011011">
    <property type="entry name" value="Znf_FYVE_PHD"/>
</dbReference>
<dbReference type="InterPro" id="IPR001965">
    <property type="entry name" value="Znf_PHD"/>
</dbReference>
<dbReference type="CDD" id="cd16574">
    <property type="entry name" value="RING-HC_Topors"/>
    <property type="match status" value="1"/>
</dbReference>
<dbReference type="Proteomes" id="UP001632038">
    <property type="component" value="Unassembled WGS sequence"/>
</dbReference>
<dbReference type="PROSITE" id="PS50016">
    <property type="entry name" value="ZF_PHD_2"/>
    <property type="match status" value="1"/>
</dbReference>
<feature type="region of interest" description="Disordered" evidence="5">
    <location>
        <begin position="47"/>
        <end position="276"/>
    </location>
</feature>
<reference evidence="9" key="1">
    <citation type="journal article" date="2024" name="IScience">
        <title>Strigolactones Initiate the Formation of Haustorium-like Structures in Castilleja.</title>
        <authorList>
            <person name="Buerger M."/>
            <person name="Peterson D."/>
            <person name="Chory J."/>
        </authorList>
    </citation>
    <scope>NUCLEOTIDE SEQUENCE [LARGE SCALE GENOMIC DNA]</scope>
</reference>
<evidence type="ECO:0000256" key="5">
    <source>
        <dbReference type="SAM" id="MobiDB-lite"/>
    </source>
</evidence>
<comment type="caution">
    <text evidence="8">The sequence shown here is derived from an EMBL/GenBank/DDBJ whole genome shotgun (WGS) entry which is preliminary data.</text>
</comment>
<keyword evidence="3" id="KW-0862">Zinc</keyword>
<dbReference type="PANTHER" id="PTHR47177">
    <property type="entry name" value="F18C1.6 PROTEIN"/>
    <property type="match status" value="1"/>
</dbReference>
<dbReference type="AlphaFoldDB" id="A0ABD3CRV7"/>
<dbReference type="SMART" id="SM00184">
    <property type="entry name" value="RING"/>
    <property type="match status" value="1"/>
</dbReference>
<feature type="compositionally biased region" description="Acidic residues" evidence="5">
    <location>
        <begin position="47"/>
        <end position="78"/>
    </location>
</feature>
<evidence type="ECO:0000256" key="1">
    <source>
        <dbReference type="ARBA" id="ARBA00022723"/>
    </source>
</evidence>
<feature type="compositionally biased region" description="Basic residues" evidence="5">
    <location>
        <begin position="255"/>
        <end position="269"/>
    </location>
</feature>
<evidence type="ECO:0000313" key="9">
    <source>
        <dbReference type="Proteomes" id="UP001632038"/>
    </source>
</evidence>
<organism evidence="8 9">
    <name type="scientific">Castilleja foliolosa</name>
    <dbReference type="NCBI Taxonomy" id="1961234"/>
    <lineage>
        <taxon>Eukaryota</taxon>
        <taxon>Viridiplantae</taxon>
        <taxon>Streptophyta</taxon>
        <taxon>Embryophyta</taxon>
        <taxon>Tracheophyta</taxon>
        <taxon>Spermatophyta</taxon>
        <taxon>Magnoliopsida</taxon>
        <taxon>eudicotyledons</taxon>
        <taxon>Gunneridae</taxon>
        <taxon>Pentapetalae</taxon>
        <taxon>asterids</taxon>
        <taxon>lamiids</taxon>
        <taxon>Lamiales</taxon>
        <taxon>Orobanchaceae</taxon>
        <taxon>Pedicularideae</taxon>
        <taxon>Castillejinae</taxon>
        <taxon>Castilleja</taxon>
    </lineage>
</organism>
<evidence type="ECO:0000313" key="8">
    <source>
        <dbReference type="EMBL" id="KAL3632728.1"/>
    </source>
</evidence>
<feature type="region of interest" description="Disordered" evidence="5">
    <location>
        <begin position="1"/>
        <end position="33"/>
    </location>
</feature>
<feature type="domain" description="PHD-type" evidence="6">
    <location>
        <begin position="444"/>
        <end position="493"/>
    </location>
</feature>
<feature type="compositionally biased region" description="Acidic residues" evidence="5">
    <location>
        <begin position="176"/>
        <end position="207"/>
    </location>
</feature>
<dbReference type="InterPro" id="IPR019787">
    <property type="entry name" value="Znf_PHD-finger"/>
</dbReference>
<dbReference type="PROSITE" id="PS50089">
    <property type="entry name" value="ZF_RING_2"/>
    <property type="match status" value="1"/>
</dbReference>
<dbReference type="PANTHER" id="PTHR47177:SF3">
    <property type="entry name" value="F18C1.6 PROTEIN"/>
    <property type="match status" value="1"/>
</dbReference>
<dbReference type="GO" id="GO:0008270">
    <property type="term" value="F:zinc ion binding"/>
    <property type="evidence" value="ECO:0007669"/>
    <property type="project" value="UniProtKB-KW"/>
</dbReference>
<keyword evidence="1" id="KW-0479">Metal-binding</keyword>
<evidence type="ECO:0000256" key="3">
    <source>
        <dbReference type="ARBA" id="ARBA00022833"/>
    </source>
</evidence>
<keyword evidence="2 4" id="KW-0863">Zinc-finger</keyword>
<evidence type="ECO:0000256" key="2">
    <source>
        <dbReference type="ARBA" id="ARBA00022771"/>
    </source>
</evidence>
<dbReference type="EMBL" id="JAVIJP010000032">
    <property type="protein sequence ID" value="KAL3632728.1"/>
    <property type="molecule type" value="Genomic_DNA"/>
</dbReference>
<name>A0ABD3CRV7_9LAMI</name>
<evidence type="ECO:0000259" key="6">
    <source>
        <dbReference type="PROSITE" id="PS50016"/>
    </source>
</evidence>
<dbReference type="SUPFAM" id="SSF57850">
    <property type="entry name" value="RING/U-box"/>
    <property type="match status" value="1"/>
</dbReference>
<dbReference type="InterPro" id="IPR001841">
    <property type="entry name" value="Znf_RING"/>
</dbReference>
<dbReference type="SUPFAM" id="SSF57903">
    <property type="entry name" value="FYVE/PHD zinc finger"/>
    <property type="match status" value="1"/>
</dbReference>
<feature type="domain" description="RING-type" evidence="7">
    <location>
        <begin position="352"/>
        <end position="394"/>
    </location>
</feature>
<keyword evidence="9" id="KW-1185">Reference proteome</keyword>
<dbReference type="Pfam" id="PF00628">
    <property type="entry name" value="PHD"/>
    <property type="match status" value="1"/>
</dbReference>
<dbReference type="PROSITE" id="PS00518">
    <property type="entry name" value="ZF_RING_1"/>
    <property type="match status" value="1"/>
</dbReference>
<dbReference type="SMART" id="SM00249">
    <property type="entry name" value="PHD"/>
    <property type="match status" value="1"/>
</dbReference>
<feature type="compositionally biased region" description="Basic and acidic residues" evidence="5">
    <location>
        <begin position="208"/>
        <end position="218"/>
    </location>
</feature>
<accession>A0ABD3CRV7</accession>
<feature type="compositionally biased region" description="Basic residues" evidence="5">
    <location>
        <begin position="224"/>
        <end position="246"/>
    </location>
</feature>
<evidence type="ECO:0000259" key="7">
    <source>
        <dbReference type="PROSITE" id="PS50089"/>
    </source>
</evidence>
<proteinExistence type="predicted"/>
<dbReference type="InterPro" id="IPR058746">
    <property type="entry name" value="Znf_RING-type_Topors"/>
</dbReference>
<sequence length="776" mass="88687">MARGGPIAHTGKTRKNKVKLEKNCSDESDEDYMVSDDELIDTEDEYCSSLADDDETDESLGEFEGDDNEDDEDEELEEGWVNMKVKKAVKPIGRNSNRRRRNNGVAIPRKKKPAYVSDDDDDFSLSRNEKGDNDTSILYRQEAVSLHGEKPRKKTRVSSTEKSRKKPIISYREEKDDSESDNSDEEDSDEEFAPDEVDDDGDDDEESLVMKKSKEVCLRAHSGNGKKRKRNVKAWRKNKRKKPKNGKKFEDDVRRKRKVTEKGRRKRTNSKSDSDFVSSDYEYTISEEEREQIREAGLFCRQSTTSLLTFDSLKTNEEEKEIVAVSQRKRQERKGKEKVVDMKIIELAKQVCGICLSEEGKRSVRGILNCCSHFFCFACIMEWSKVESRCPLCKQRFETISRTASSDGGRHVLKDDAVIPIPERDQVYQPSEEELRGYLYPYENVLCSECHHGGDDALMLLCDLCDSPAHTYCVGLGREVPEGSWYCDGCRPTALLTSPNSQSLNNSYYYNNNPTHPDHGANIIGSSPVRETFDLNEMYVPETPLTQVNRGQSPTHRYSSGDPIPASSYASTLFERRQLHRAFQLFNNRGTRSERNVAGINLFGSRIVSQQALPVQVARPQTVYNHNQDYRLYGREGLRQEFNHRESTSTDYYAFGQGSQGELSGIGHQQLHPCNNRSNTGVERHLKSLSRNLDLGYNNFKYIARTSTHTILAAVGLEHRWNEVYPVQTRPLTCNHFDSRQQTYPVKVQCSSCFDRFVKNVVREIMSAQSGSLLKD</sequence>